<reference evidence="6 7" key="1">
    <citation type="submission" date="2019-10" db="EMBL/GenBank/DDBJ databases">
        <title>Extracellular Electron Transfer in a Candidatus Methanoperedens spp. Enrichment Culture.</title>
        <authorList>
            <person name="Berger S."/>
            <person name="Rangel Shaw D."/>
            <person name="Berben T."/>
            <person name="In 'T Zandt M."/>
            <person name="Frank J."/>
            <person name="Reimann J."/>
            <person name="Jetten M.S.M."/>
            <person name="Welte C.U."/>
        </authorList>
    </citation>
    <scope>NUCLEOTIDE SEQUENCE [LARGE SCALE GENOMIC DNA]</scope>
    <source>
        <strain evidence="6">SB12</strain>
    </source>
</reference>
<keyword evidence="3" id="KW-0804">Transcription</keyword>
<dbReference type="GO" id="GO:0003677">
    <property type="term" value="F:DNA binding"/>
    <property type="evidence" value="ECO:0007669"/>
    <property type="project" value="UniProtKB-UniRule"/>
</dbReference>
<dbReference type="InterPro" id="IPR023772">
    <property type="entry name" value="DNA-bd_HTH_TetR-type_CS"/>
</dbReference>
<dbReference type="Gene3D" id="1.10.357.10">
    <property type="entry name" value="Tetracycline Repressor, domain 2"/>
    <property type="match status" value="1"/>
</dbReference>
<dbReference type="PANTHER" id="PTHR47506">
    <property type="entry name" value="TRANSCRIPTIONAL REGULATORY PROTEIN"/>
    <property type="match status" value="1"/>
</dbReference>
<gene>
    <name evidence="6" type="ORF">F9K24_15070</name>
</gene>
<keyword evidence="1" id="KW-0805">Transcription regulation</keyword>
<dbReference type="PANTHER" id="PTHR47506:SF6">
    <property type="entry name" value="HTH-TYPE TRANSCRIPTIONAL REPRESSOR NEMR"/>
    <property type="match status" value="1"/>
</dbReference>
<dbReference type="PROSITE" id="PS50977">
    <property type="entry name" value="HTH_TETR_2"/>
    <property type="match status" value="1"/>
</dbReference>
<proteinExistence type="predicted"/>
<evidence type="ECO:0000256" key="2">
    <source>
        <dbReference type="ARBA" id="ARBA00023125"/>
    </source>
</evidence>
<dbReference type="AlphaFoldDB" id="A0A833LW92"/>
<dbReference type="InterPro" id="IPR011075">
    <property type="entry name" value="TetR_C"/>
</dbReference>
<evidence type="ECO:0000256" key="1">
    <source>
        <dbReference type="ARBA" id="ARBA00023015"/>
    </source>
</evidence>
<evidence type="ECO:0000313" key="7">
    <source>
        <dbReference type="Proteomes" id="UP000460298"/>
    </source>
</evidence>
<dbReference type="EMBL" id="WBUI01000016">
    <property type="protein sequence ID" value="KAB2931013.1"/>
    <property type="molecule type" value="Genomic_DNA"/>
</dbReference>
<evidence type="ECO:0000256" key="3">
    <source>
        <dbReference type="ARBA" id="ARBA00023163"/>
    </source>
</evidence>
<dbReference type="InterPro" id="IPR036271">
    <property type="entry name" value="Tet_transcr_reg_TetR-rel_C_sf"/>
</dbReference>
<dbReference type="PRINTS" id="PR00455">
    <property type="entry name" value="HTHTETR"/>
</dbReference>
<protein>
    <submittedName>
        <fullName evidence="6">TetR/AcrR family transcriptional regulator</fullName>
    </submittedName>
</protein>
<evidence type="ECO:0000256" key="4">
    <source>
        <dbReference type="PROSITE-ProRule" id="PRU00335"/>
    </source>
</evidence>
<sequence length="201" mass="22912">MGGPIRNLERTREALLAAGFQLIFKRGFQGVSVADIVQQAGLTKGAFFHHFENKQKLGYAVVDETIRELMMNRWIRPMENSAHPTKAILTQLKKVIDETPEERLALGCPLNNLMQEMSSIDTVFHEKLQSVLLMWIDETERQLKRAKQMGQLKPGVKPRQAAEFIVMAHEGFFGIIKGLGDKRIFRSLYESLKIYIEAISP</sequence>
<dbReference type="Pfam" id="PF16925">
    <property type="entry name" value="TetR_C_13"/>
    <property type="match status" value="1"/>
</dbReference>
<dbReference type="InterPro" id="IPR009057">
    <property type="entry name" value="Homeodomain-like_sf"/>
</dbReference>
<keyword evidence="2 4" id="KW-0238">DNA-binding</keyword>
<dbReference type="Pfam" id="PF00440">
    <property type="entry name" value="TetR_N"/>
    <property type="match status" value="1"/>
</dbReference>
<evidence type="ECO:0000313" key="6">
    <source>
        <dbReference type="EMBL" id="KAB2931013.1"/>
    </source>
</evidence>
<comment type="caution">
    <text evidence="6">The sequence shown here is derived from an EMBL/GenBank/DDBJ whole genome shotgun (WGS) entry which is preliminary data.</text>
</comment>
<feature type="DNA-binding region" description="H-T-H motif" evidence="4">
    <location>
        <begin position="32"/>
        <end position="51"/>
    </location>
</feature>
<organism evidence="6 7">
    <name type="scientific">Leptonema illini</name>
    <dbReference type="NCBI Taxonomy" id="183"/>
    <lineage>
        <taxon>Bacteria</taxon>
        <taxon>Pseudomonadati</taxon>
        <taxon>Spirochaetota</taxon>
        <taxon>Spirochaetia</taxon>
        <taxon>Leptospirales</taxon>
        <taxon>Leptospiraceae</taxon>
        <taxon>Leptonema</taxon>
    </lineage>
</organism>
<dbReference type="Proteomes" id="UP000460298">
    <property type="component" value="Unassembled WGS sequence"/>
</dbReference>
<dbReference type="SUPFAM" id="SSF48498">
    <property type="entry name" value="Tetracyclin repressor-like, C-terminal domain"/>
    <property type="match status" value="1"/>
</dbReference>
<name>A0A833LW92_9LEPT</name>
<dbReference type="SUPFAM" id="SSF46689">
    <property type="entry name" value="Homeodomain-like"/>
    <property type="match status" value="1"/>
</dbReference>
<dbReference type="PROSITE" id="PS01081">
    <property type="entry name" value="HTH_TETR_1"/>
    <property type="match status" value="1"/>
</dbReference>
<accession>A0A833LW92</accession>
<evidence type="ECO:0000259" key="5">
    <source>
        <dbReference type="PROSITE" id="PS50977"/>
    </source>
</evidence>
<dbReference type="InterPro" id="IPR001647">
    <property type="entry name" value="HTH_TetR"/>
</dbReference>
<feature type="domain" description="HTH tetR-type" evidence="5">
    <location>
        <begin position="9"/>
        <end position="69"/>
    </location>
</feature>